<name>A0ABR3DN76_NEUIN</name>
<gene>
    <name evidence="1" type="ORF">QR685DRAFT_435766</name>
</gene>
<evidence type="ECO:0000313" key="1">
    <source>
        <dbReference type="EMBL" id="KAL0474094.1"/>
    </source>
</evidence>
<dbReference type="PANTHER" id="PTHR38167:SF1">
    <property type="entry name" value="C2H2-TYPE DOMAIN-CONTAINING PROTEIN"/>
    <property type="match status" value="1"/>
</dbReference>
<dbReference type="EMBL" id="JAVLET010000002">
    <property type="protein sequence ID" value="KAL0474094.1"/>
    <property type="molecule type" value="Genomic_DNA"/>
</dbReference>
<keyword evidence="2" id="KW-1185">Reference proteome</keyword>
<protein>
    <submittedName>
        <fullName evidence="1">Uncharacterized protein</fullName>
    </submittedName>
</protein>
<reference evidence="1 2" key="1">
    <citation type="submission" date="2023-09" db="EMBL/GenBank/DDBJ databases">
        <title>Multi-omics analysis of a traditional fermented food reveals byproduct-associated fungal strains for waste-to-food upcycling.</title>
        <authorList>
            <consortium name="Lawrence Berkeley National Laboratory"/>
            <person name="Rekdal V.M."/>
            <person name="Villalobos-Escobedo J.M."/>
            <person name="Rodriguez-Valeron N."/>
            <person name="Garcia M.O."/>
            <person name="Vasquez D.P."/>
            <person name="Damayanti I."/>
            <person name="Sorensen P.M."/>
            <person name="Baidoo E.E."/>
            <person name="De Carvalho A.C."/>
            <person name="Riley R."/>
            <person name="Lipzen A."/>
            <person name="He G."/>
            <person name="Yan M."/>
            <person name="Haridas S."/>
            <person name="Daum C."/>
            <person name="Yoshinaga Y."/>
            <person name="Ng V."/>
            <person name="Grigoriev I.V."/>
            <person name="Munk R."/>
            <person name="Nuraida L."/>
            <person name="Wijaya C.H."/>
            <person name="Morales P.-C."/>
            <person name="Keasling J.D."/>
        </authorList>
    </citation>
    <scope>NUCLEOTIDE SEQUENCE [LARGE SCALE GENOMIC DNA]</scope>
    <source>
        <strain evidence="1 2">FGSC 2613</strain>
    </source>
</reference>
<dbReference type="PANTHER" id="PTHR38167">
    <property type="entry name" value="C2H2-TYPE DOMAIN-CONTAINING PROTEIN"/>
    <property type="match status" value="1"/>
</dbReference>
<organism evidence="1 2">
    <name type="scientific">Neurospora intermedia</name>
    <dbReference type="NCBI Taxonomy" id="5142"/>
    <lineage>
        <taxon>Eukaryota</taxon>
        <taxon>Fungi</taxon>
        <taxon>Dikarya</taxon>
        <taxon>Ascomycota</taxon>
        <taxon>Pezizomycotina</taxon>
        <taxon>Sordariomycetes</taxon>
        <taxon>Sordariomycetidae</taxon>
        <taxon>Sordariales</taxon>
        <taxon>Sordariaceae</taxon>
        <taxon>Neurospora</taxon>
    </lineage>
</organism>
<accession>A0ABR3DN76</accession>
<evidence type="ECO:0000313" key="2">
    <source>
        <dbReference type="Proteomes" id="UP001451303"/>
    </source>
</evidence>
<sequence>NMRPITTTVQHRHVSGLGNATVLSSALASKLFIMPTLKDEEVLTAIATAPSSTVRSVLRTLCAHNDNKRLIGKMLSQLPLAFEEVQHNNNKKRKAMQQEICVQCGCTFEQGDESLTCRYQPSKTKSGKLAALEELEAKERKERAENWVPKRDGVHVFASRPRGRN</sequence>
<feature type="non-terminal residue" evidence="1">
    <location>
        <position position="1"/>
    </location>
</feature>
<dbReference type="Proteomes" id="UP001451303">
    <property type="component" value="Unassembled WGS sequence"/>
</dbReference>
<proteinExistence type="predicted"/>
<comment type="caution">
    <text evidence="1">The sequence shown here is derived from an EMBL/GenBank/DDBJ whole genome shotgun (WGS) entry which is preliminary data.</text>
</comment>